<evidence type="ECO:0000256" key="4">
    <source>
        <dbReference type="ARBA" id="ARBA00022741"/>
    </source>
</evidence>
<dbReference type="InterPro" id="IPR009001">
    <property type="entry name" value="Transl_elong_EF1A/Init_IF2_C"/>
</dbReference>
<dbReference type="GO" id="GO:0005829">
    <property type="term" value="C:cytosol"/>
    <property type="evidence" value="ECO:0007669"/>
    <property type="project" value="TreeGrafter"/>
</dbReference>
<dbReference type="GO" id="GO:0001731">
    <property type="term" value="P:formation of translation preinitiation complex"/>
    <property type="evidence" value="ECO:0007669"/>
    <property type="project" value="TreeGrafter"/>
</dbReference>
<dbReference type="GeneID" id="14886495"/>
<dbReference type="InterPro" id="IPR044127">
    <property type="entry name" value="eIF2g_dom_2"/>
</dbReference>
<dbReference type="InterPro" id="IPR044128">
    <property type="entry name" value="eIF2g_GTP-bd"/>
</dbReference>
<dbReference type="PRINTS" id="PR00315">
    <property type="entry name" value="ELONGATNFCT"/>
</dbReference>
<dbReference type="CDD" id="cd03688">
    <property type="entry name" value="eIF2_gamma_II"/>
    <property type="match status" value="1"/>
</dbReference>
<dbReference type="FunFam" id="3.40.50.300:FF:000065">
    <property type="entry name" value="Eukaryotic translation initiation factor 2 subunit gamma"/>
    <property type="match status" value="1"/>
</dbReference>
<organism evidence="11 12">
    <name type="scientific">Entamoeba invadens IP1</name>
    <dbReference type="NCBI Taxonomy" id="370355"/>
    <lineage>
        <taxon>Eukaryota</taxon>
        <taxon>Amoebozoa</taxon>
        <taxon>Evosea</taxon>
        <taxon>Archamoebae</taxon>
        <taxon>Mastigamoebida</taxon>
        <taxon>Entamoebidae</taxon>
        <taxon>Entamoeba</taxon>
    </lineage>
</organism>
<reference evidence="11 12" key="1">
    <citation type="submission" date="2012-10" db="EMBL/GenBank/DDBJ databases">
        <authorList>
            <person name="Zafar N."/>
            <person name="Inman J."/>
            <person name="Hall N."/>
            <person name="Lorenzi H."/>
            <person name="Caler E."/>
        </authorList>
    </citation>
    <scope>NUCLEOTIDE SEQUENCE [LARGE SCALE GENOMIC DNA]</scope>
    <source>
        <strain evidence="11 12">IP1</strain>
    </source>
</reference>
<dbReference type="GO" id="GO:0005525">
    <property type="term" value="F:GTP binding"/>
    <property type="evidence" value="ECO:0007669"/>
    <property type="project" value="UniProtKB-KW"/>
</dbReference>
<comment type="similarity">
    <text evidence="1">Belongs to the TRAFAC class translation factor GTPase superfamily. Classic translation factor GTPase family. EF-Tu/EF-1A subfamily.</text>
</comment>
<dbReference type="NCBIfam" id="NF003077">
    <property type="entry name" value="PRK04000.1"/>
    <property type="match status" value="1"/>
</dbReference>
<dbReference type="Proteomes" id="UP000014680">
    <property type="component" value="Unassembled WGS sequence"/>
</dbReference>
<dbReference type="Gene3D" id="3.40.50.300">
    <property type="entry name" value="P-loop containing nucleotide triphosphate hydrolases"/>
    <property type="match status" value="1"/>
</dbReference>
<dbReference type="OrthoDB" id="1045173at2759"/>
<dbReference type="GO" id="GO:0005850">
    <property type="term" value="C:eukaryotic translation initiation factor 2 complex"/>
    <property type="evidence" value="ECO:0007669"/>
    <property type="project" value="TreeGrafter"/>
</dbReference>
<dbReference type="KEGG" id="eiv:EIN_097530"/>
<evidence type="ECO:0000256" key="2">
    <source>
        <dbReference type="ARBA" id="ARBA00011986"/>
    </source>
</evidence>
<dbReference type="Pfam" id="PF09173">
    <property type="entry name" value="eIF2_C"/>
    <property type="match status" value="1"/>
</dbReference>
<evidence type="ECO:0000313" key="12">
    <source>
        <dbReference type="Proteomes" id="UP000014680"/>
    </source>
</evidence>
<dbReference type="VEuPathDB" id="AmoebaDB:EIN_097530"/>
<sequence>MGESVESMVDTPMDGESNPNLMKQDLSTLNIEELTALTPCVISRQATINIGTIGHVAHGKSTVVKALSGVHTVKFREELQKNITIRLGYANAKIYKCSNPNCQRPACYTSHGSSYDDNPICPNKECGAKMELVRHVSFVDCPGHDSLMMTMLTGTAVMDGALLLVAGNEPCPQPQTSEHLAAVEFMKLKHLIILQNKIDLVKTKEDAKTNYQQIKEFVKGSIAENAPIVPVCAQLNFNMDVVCEYICHSIPVPQRDFKANPRMTIIRSFDINKAGTFPQDLHGGVIGGTLSQGILKVNDDIEIRPGYNVRDAKNHQTCKPLFAKILSLHAEKNELQFAVPGGLIGVGTTLDPSLCRADKLTGQVAGTVGSLPPVFVELQIRFYLLTRLLGVKTSEGEATVKPLVVGDVLMINIGSTHTGCKVIALKDDFALITLMKPVCTTVGGKVALSRKIERRWRLIGWGEVVKGTKKVSE</sequence>
<dbReference type="SUPFAM" id="SSF50465">
    <property type="entry name" value="EF-Tu/eEF-1alpha/eIF2-gamma C-terminal domain"/>
    <property type="match status" value="1"/>
</dbReference>
<dbReference type="CDD" id="cd01888">
    <property type="entry name" value="eIF2_gamma"/>
    <property type="match status" value="1"/>
</dbReference>
<comment type="catalytic activity">
    <reaction evidence="8">
        <text>GTP + H2O = GDP + phosphate + H(+)</text>
        <dbReference type="Rhea" id="RHEA:19669"/>
        <dbReference type="ChEBI" id="CHEBI:15377"/>
        <dbReference type="ChEBI" id="CHEBI:15378"/>
        <dbReference type="ChEBI" id="CHEBI:37565"/>
        <dbReference type="ChEBI" id="CHEBI:43474"/>
        <dbReference type="ChEBI" id="CHEBI:58189"/>
        <dbReference type="EC" id="3.6.5.3"/>
    </reaction>
</comment>
<feature type="region of interest" description="Disordered" evidence="9">
    <location>
        <begin position="1"/>
        <end position="22"/>
    </location>
</feature>
<dbReference type="InterPro" id="IPR000795">
    <property type="entry name" value="T_Tr_GTP-bd_dom"/>
</dbReference>
<dbReference type="EC" id="3.6.5.3" evidence="2"/>
<dbReference type="InterPro" id="IPR015256">
    <property type="entry name" value="eIF2g_C"/>
</dbReference>
<keyword evidence="4" id="KW-0547">Nucleotide-binding</keyword>
<dbReference type="FunFam" id="2.40.30.10:FF:000009">
    <property type="entry name" value="Eukaryotic translation initiation factor 2 subunit gamma"/>
    <property type="match status" value="1"/>
</dbReference>
<name>A0A0A1U6M3_ENTIV</name>
<dbReference type="CDD" id="cd15490">
    <property type="entry name" value="eIF2_gamma_III"/>
    <property type="match status" value="1"/>
</dbReference>
<keyword evidence="6" id="KW-0648">Protein biosynthesis</keyword>
<evidence type="ECO:0000256" key="8">
    <source>
        <dbReference type="ARBA" id="ARBA00048107"/>
    </source>
</evidence>
<feature type="domain" description="Tr-type G" evidence="10">
    <location>
        <begin position="45"/>
        <end position="254"/>
    </location>
</feature>
<gene>
    <name evidence="11" type="ORF">EIN_097530</name>
</gene>
<evidence type="ECO:0000256" key="5">
    <source>
        <dbReference type="ARBA" id="ARBA00022801"/>
    </source>
</evidence>
<dbReference type="PROSITE" id="PS51722">
    <property type="entry name" value="G_TR_2"/>
    <property type="match status" value="1"/>
</dbReference>
<dbReference type="FunFam" id="2.40.30.10:FF:000075">
    <property type="entry name" value="Translation initiation factor 2 subunit gamma"/>
    <property type="match status" value="1"/>
</dbReference>
<dbReference type="Pfam" id="PF00009">
    <property type="entry name" value="GTP_EFTU"/>
    <property type="match status" value="1"/>
</dbReference>
<dbReference type="EMBL" id="KB206860">
    <property type="protein sequence ID" value="ELP87466.1"/>
    <property type="molecule type" value="Genomic_DNA"/>
</dbReference>
<dbReference type="OMA" id="NIGMVGH"/>
<evidence type="ECO:0000256" key="6">
    <source>
        <dbReference type="ARBA" id="ARBA00022917"/>
    </source>
</evidence>
<dbReference type="InterPro" id="IPR009000">
    <property type="entry name" value="Transl_B-barrel_sf"/>
</dbReference>
<dbReference type="RefSeq" id="XP_004254237.1">
    <property type="nucleotide sequence ID" value="XM_004254189.1"/>
</dbReference>
<dbReference type="GO" id="GO:0003924">
    <property type="term" value="F:GTPase activity"/>
    <property type="evidence" value="ECO:0007669"/>
    <property type="project" value="InterPro"/>
</dbReference>
<evidence type="ECO:0000256" key="7">
    <source>
        <dbReference type="ARBA" id="ARBA00023134"/>
    </source>
</evidence>
<dbReference type="InterPro" id="IPR027417">
    <property type="entry name" value="P-loop_NTPase"/>
</dbReference>
<dbReference type="SUPFAM" id="SSF52540">
    <property type="entry name" value="P-loop containing nucleoside triphosphate hydrolases"/>
    <property type="match status" value="1"/>
</dbReference>
<dbReference type="Gene3D" id="2.40.30.10">
    <property type="entry name" value="Translation factors"/>
    <property type="match status" value="2"/>
</dbReference>
<evidence type="ECO:0000256" key="9">
    <source>
        <dbReference type="SAM" id="MobiDB-lite"/>
    </source>
</evidence>
<protein>
    <recommendedName>
        <fullName evidence="2">protein-synthesizing GTPase</fullName>
        <ecNumber evidence="2">3.6.5.3</ecNumber>
    </recommendedName>
</protein>
<keyword evidence="3 11" id="KW-0396">Initiation factor</keyword>
<accession>A0A0A1U6M3</accession>
<evidence type="ECO:0000313" key="11">
    <source>
        <dbReference type="EMBL" id="ELP87466.1"/>
    </source>
</evidence>
<dbReference type="SUPFAM" id="SSF50447">
    <property type="entry name" value="Translation proteins"/>
    <property type="match status" value="1"/>
</dbReference>
<dbReference type="PANTHER" id="PTHR42854">
    <property type="entry name" value="EUKARYOTIC TRANSLATION INITIATION FACTOR 2 SUBUNIT 3 FAMILY MEMBER"/>
    <property type="match status" value="1"/>
</dbReference>
<proteinExistence type="inferred from homology"/>
<evidence type="ECO:0000259" key="10">
    <source>
        <dbReference type="PROSITE" id="PS51722"/>
    </source>
</evidence>
<dbReference type="GO" id="GO:0000049">
    <property type="term" value="F:tRNA binding"/>
    <property type="evidence" value="ECO:0007669"/>
    <property type="project" value="InterPro"/>
</dbReference>
<keyword evidence="12" id="KW-1185">Reference proteome</keyword>
<dbReference type="GO" id="GO:0003743">
    <property type="term" value="F:translation initiation factor activity"/>
    <property type="evidence" value="ECO:0007669"/>
    <property type="project" value="UniProtKB-KW"/>
</dbReference>
<dbReference type="InterPro" id="IPR050543">
    <property type="entry name" value="eIF2G"/>
</dbReference>
<dbReference type="AlphaFoldDB" id="A0A0A1U6M3"/>
<keyword evidence="7" id="KW-0342">GTP-binding</keyword>
<evidence type="ECO:0000256" key="1">
    <source>
        <dbReference type="ARBA" id="ARBA00007249"/>
    </source>
</evidence>
<dbReference type="PANTHER" id="PTHR42854:SF3">
    <property type="entry name" value="EUKARYOTIC TRANSLATION INITIATION FACTOR 2 SUBUNIT 3-RELATED"/>
    <property type="match status" value="1"/>
</dbReference>
<evidence type="ECO:0000256" key="3">
    <source>
        <dbReference type="ARBA" id="ARBA00022540"/>
    </source>
</evidence>
<keyword evidence="5" id="KW-0378">Hydrolase</keyword>